<dbReference type="SUPFAM" id="SSF52833">
    <property type="entry name" value="Thioredoxin-like"/>
    <property type="match status" value="1"/>
</dbReference>
<evidence type="ECO:0000313" key="5">
    <source>
        <dbReference type="EMBL" id="CAH0107351.1"/>
    </source>
</evidence>
<organism evidence="5 6">
    <name type="scientific">Daphnia galeata</name>
    <dbReference type="NCBI Taxonomy" id="27404"/>
    <lineage>
        <taxon>Eukaryota</taxon>
        <taxon>Metazoa</taxon>
        <taxon>Ecdysozoa</taxon>
        <taxon>Arthropoda</taxon>
        <taxon>Crustacea</taxon>
        <taxon>Branchiopoda</taxon>
        <taxon>Diplostraca</taxon>
        <taxon>Cladocera</taxon>
        <taxon>Anomopoda</taxon>
        <taxon>Daphniidae</taxon>
        <taxon>Daphnia</taxon>
    </lineage>
</organism>
<comment type="caution">
    <text evidence="5">The sequence shown here is derived from an EMBL/GenBank/DDBJ whole genome shotgun (WGS) entry which is preliminary data.</text>
</comment>
<dbReference type="InterPro" id="IPR005331">
    <property type="entry name" value="Sulfotransferase"/>
</dbReference>
<dbReference type="GO" id="GO:0016020">
    <property type="term" value="C:membrane"/>
    <property type="evidence" value="ECO:0007669"/>
    <property type="project" value="InterPro"/>
</dbReference>
<dbReference type="Pfam" id="PF03567">
    <property type="entry name" value="Sulfotransfer_2"/>
    <property type="match status" value="1"/>
</dbReference>
<dbReference type="CDD" id="cd02955">
    <property type="entry name" value="SSP411"/>
    <property type="match status" value="1"/>
</dbReference>
<dbReference type="PANTHER" id="PTHR42899:SF1">
    <property type="entry name" value="SPERMATOGENESIS-ASSOCIATED PROTEIN 20"/>
    <property type="match status" value="1"/>
</dbReference>
<dbReference type="GO" id="GO:0008146">
    <property type="term" value="F:sulfotransferase activity"/>
    <property type="evidence" value="ECO:0007669"/>
    <property type="project" value="InterPro"/>
</dbReference>
<feature type="compositionally biased region" description="Basic and acidic residues" evidence="2">
    <location>
        <begin position="283"/>
        <end position="297"/>
    </location>
</feature>
<name>A0A8J2S171_9CRUS</name>
<dbReference type="OrthoDB" id="1923667at2759"/>
<feature type="region of interest" description="Disordered" evidence="2">
    <location>
        <begin position="327"/>
        <end position="354"/>
    </location>
</feature>
<dbReference type="PANTHER" id="PTHR42899">
    <property type="entry name" value="SPERMATOGENESIS-ASSOCIATED PROTEIN 20"/>
    <property type="match status" value="1"/>
</dbReference>
<dbReference type="Pfam" id="PF03190">
    <property type="entry name" value="Thioredox_DsbH"/>
    <property type="match status" value="1"/>
</dbReference>
<feature type="domain" description="Spermatogenesis-associated protein 20-like TRX" evidence="3">
    <location>
        <begin position="1117"/>
        <end position="1278"/>
    </location>
</feature>
<feature type="coiled-coil region" evidence="1">
    <location>
        <begin position="129"/>
        <end position="156"/>
    </location>
</feature>
<reference evidence="5" key="1">
    <citation type="submission" date="2021-11" db="EMBL/GenBank/DDBJ databases">
        <authorList>
            <person name="Schell T."/>
        </authorList>
    </citation>
    <scope>NUCLEOTIDE SEQUENCE</scope>
    <source>
        <strain evidence="5">M5</strain>
    </source>
</reference>
<keyword evidence="6" id="KW-1185">Reference proteome</keyword>
<feature type="region of interest" description="Disordered" evidence="2">
    <location>
        <begin position="381"/>
        <end position="412"/>
    </location>
</feature>
<feature type="compositionally biased region" description="Basic and acidic residues" evidence="2">
    <location>
        <begin position="220"/>
        <end position="232"/>
    </location>
</feature>
<accession>A0A8J2S171</accession>
<dbReference type="SUPFAM" id="SSF48208">
    <property type="entry name" value="Six-hairpin glycosidases"/>
    <property type="match status" value="1"/>
</dbReference>
<dbReference type="Pfam" id="PF16794">
    <property type="entry name" value="fn3_4"/>
    <property type="match status" value="1"/>
</dbReference>
<feature type="compositionally biased region" description="Basic and acidic residues" evidence="2">
    <location>
        <begin position="22"/>
        <end position="31"/>
    </location>
</feature>
<dbReference type="InterPro" id="IPR004879">
    <property type="entry name" value="Ssp411-like_TRX"/>
</dbReference>
<feature type="compositionally biased region" description="Polar residues" evidence="2">
    <location>
        <begin position="233"/>
        <end position="250"/>
    </location>
</feature>
<feature type="compositionally biased region" description="Polar residues" evidence="2">
    <location>
        <begin position="341"/>
        <end position="354"/>
    </location>
</feature>
<protein>
    <submittedName>
        <fullName evidence="5">Uncharacterized protein</fullName>
    </submittedName>
</protein>
<dbReference type="InterPro" id="IPR036249">
    <property type="entry name" value="Thioredoxin-like_sf"/>
</dbReference>
<feature type="domain" description="Activating transcription factor 7-interacting protein Fn3" evidence="4">
    <location>
        <begin position="677"/>
        <end position="757"/>
    </location>
</feature>
<dbReference type="EMBL" id="CAKKLH010000268">
    <property type="protein sequence ID" value="CAH0107351.1"/>
    <property type="molecule type" value="Genomic_DNA"/>
</dbReference>
<dbReference type="Gene3D" id="3.40.30.10">
    <property type="entry name" value="Glutaredoxin"/>
    <property type="match status" value="1"/>
</dbReference>
<feature type="region of interest" description="Disordered" evidence="2">
    <location>
        <begin position="219"/>
        <end position="269"/>
    </location>
</feature>
<feature type="region of interest" description="Disordered" evidence="2">
    <location>
        <begin position="1"/>
        <end position="34"/>
    </location>
</feature>
<evidence type="ECO:0000256" key="2">
    <source>
        <dbReference type="SAM" id="MobiDB-lite"/>
    </source>
</evidence>
<dbReference type="InterPro" id="IPR024705">
    <property type="entry name" value="Ssp411"/>
</dbReference>
<dbReference type="Gene3D" id="1.50.10.10">
    <property type="match status" value="1"/>
</dbReference>
<feature type="region of interest" description="Disordered" evidence="2">
    <location>
        <begin position="283"/>
        <end position="303"/>
    </location>
</feature>
<sequence>MSSFRSRSPPLCFERVGSSQSKRSDETELTHCSDSNPSLDPCFCSSSTTINLDYDPFLKNVTKLVSNREMKETITSSSRKSVGGSSGLVSTLSSVVKRLSTAELEHMIQNRLGKVIDGHHYTSWLRKEVNESDAQLAKYKNRIEVLQKHVNDLSTVIQNHMQSSGGSYSPPRKLTRNVGLQVRIKETKGSELCSTSSCQTPVDAALMIDHRVNLSSTQDNLDKEKQNDDEHQCSPNIENPSSIEIDLTQSDSDESPNHHHQSPRTSPVPVVLVSSDMPIVSHCKFDGEKSGDSRERSGLPGLGTLSPSCIHPAMDAVTANCRISSTNTTLRPSSKPPCMENMSSSTSDGTFPVANSSPNKSVGFICTTRSAAAAASLVECHPSAGPSSGQQSNNADKGSHSNGDRKRRLPCSITSIDASTIASVEKYHKSIKERWYESNEPPAEIPSARPRCTMSQSEGHHPNHSSMIVAQQSVTQHQPVHVNNPCPMNTMRSMPIIPKPIQHREFAKKVESIGLYHKWKLPIPPYTNSLPSTQSPGRQSSVILELSSKQLQNQQSQPKMSNIRTWIPRSNCLDSLFSPTNQISAPDANGFSVHLPDQPLNPSPIHHQPSELQQRCNKTNTNGTNPSTHGPMVKKIIPDLIAITKENTSISRDPSLLPASPTANEWKMNLITTHFKPILMLTRSEGGIRVEWTIPNLTRSQQVGQIESYIMYARKENGLVPSSEISWLRVAVFAALPLPMNYVFKELTPGYRYYFRIGTNFRGRSASDARAHEIIPFSNEFRASRYSAQQSLEDVVIGTEEHSIASALPRSIDWIMEKIQLERRNLIEESCRKITWRRQSRPARFYVEDRHRLMYCYVPKVASTNLKRLMLILSGAVETNDLSSIPSQSVHEDNRMRKFEPYGAADAIRHGLGNYTKIIFVRDPLERLVSAYQDKFANGNSSGTVYQTGIGTEIIRKYRNRPTELSLKNGHDVTFTEFVSYVIDEWKDGRRQLDVHWRPVIDLCLPCSMEYDMVGKFETLHRDVDFLLQRLNESNISRLFIRPNRTRPTISLMQSQWNKRILSQLGYQQLSDLYRIYEDDFRLLLNHPALYSKFPAQLLTRMAHSSGASGCHKHDPNQLIKSKSPYLLQHAFNPVKWYPWGEEAIQKAKEENKLIFLSVGYSTCHWCHVMEKESFENESVAELMNSDFVSIKVDREERPDVDKMYMNFVQAISGRGGWPMSVWMTPELKPVYGGTYYPPDDRYYGQPGFKTILKSLAEQWKENPEKFKASGEKIMTALARSSSLARGDQVPNAFDCGNLCFQQLRGNYEPKFGGFSQAPKFPQPVNMNLLLRWHVLNQGKDSDLALDMCVHTLRMMAKGGIFDHVCLGFARYSTDEKWHVPHFEKMLYDQAQLAAVFTDAYLLTKDQDFARVVGDIVSYVSSDLSDPSGGFYSAEDADSYPETGSVDKREGAFCVWTHKEIHSLLASQPAPSEVGPGVTVSDIVCYHFDIRPNGNVDPYQDPHDELKGQNVLIIRGSDEETAAKFGLSMDVLRQLLETALSTMRESRQRRPRPHLDDKMLASWNGLMISALAKAGTILARDTYVKRATKAAEFVRQHLYDRQSGRLLRSCYRGQQQENVVSQNVEPIEGFLDDYSFVIRGLLDLYTACQDEKWIQWADELQQKQDELFWDSTLGGYFSSTADDSTILIRLKEEQDGAEPCGNSIAVGNLERLAVAVDRSDYHDKAGRTLCLFQERLAKIPVTLPEMVAALQLYEQSPTEVVIVGSRSSDLGHRLFQEAVTHRKSLLGQVVIRFDPTQPSSSSSYLASRRPSLVAMKPSEKGGGDAAAAAAYLCRNRSCSAPVYSPEDLRQLLNSN</sequence>
<dbReference type="GO" id="GO:0005975">
    <property type="term" value="P:carbohydrate metabolic process"/>
    <property type="evidence" value="ECO:0007669"/>
    <property type="project" value="InterPro"/>
</dbReference>
<evidence type="ECO:0000256" key="1">
    <source>
        <dbReference type="SAM" id="Coils"/>
    </source>
</evidence>
<evidence type="ECO:0000313" key="6">
    <source>
        <dbReference type="Proteomes" id="UP000789390"/>
    </source>
</evidence>
<dbReference type="InterPro" id="IPR012341">
    <property type="entry name" value="6hp_glycosidase-like_sf"/>
</dbReference>
<dbReference type="Proteomes" id="UP000789390">
    <property type="component" value="Unassembled WGS sequence"/>
</dbReference>
<feature type="compositionally biased region" description="Polar residues" evidence="2">
    <location>
        <begin position="385"/>
        <end position="396"/>
    </location>
</feature>
<gene>
    <name evidence="5" type="ORF">DGAL_LOCUS10643</name>
</gene>
<evidence type="ECO:0000259" key="3">
    <source>
        <dbReference type="Pfam" id="PF03190"/>
    </source>
</evidence>
<keyword evidence="1" id="KW-0175">Coiled coil</keyword>
<dbReference type="InterPro" id="IPR008928">
    <property type="entry name" value="6-hairpin_glycosidase_sf"/>
</dbReference>
<dbReference type="InterPro" id="IPR056565">
    <property type="entry name" value="Fn3_ATF7IP"/>
</dbReference>
<feature type="region of interest" description="Disordered" evidence="2">
    <location>
        <begin position="438"/>
        <end position="464"/>
    </location>
</feature>
<evidence type="ECO:0000259" key="4">
    <source>
        <dbReference type="Pfam" id="PF16794"/>
    </source>
</evidence>
<proteinExistence type="predicted"/>
<feature type="region of interest" description="Disordered" evidence="2">
    <location>
        <begin position="587"/>
        <end position="612"/>
    </location>
</feature>